<keyword evidence="1" id="KW-0175">Coiled coil</keyword>
<feature type="transmembrane region" description="Helical" evidence="3">
    <location>
        <begin position="270"/>
        <end position="289"/>
    </location>
</feature>
<feature type="compositionally biased region" description="Basic and acidic residues" evidence="2">
    <location>
        <begin position="419"/>
        <end position="429"/>
    </location>
</feature>
<dbReference type="AlphaFoldDB" id="A0A844GI66"/>
<dbReference type="PANTHER" id="PTHR37312:SF1">
    <property type="entry name" value="MEMBRANE-BOUND ACYLTRANSFERASE YKRP-RELATED"/>
    <property type="match status" value="1"/>
</dbReference>
<dbReference type="Proteomes" id="UP000437824">
    <property type="component" value="Unassembled WGS sequence"/>
</dbReference>
<evidence type="ECO:0000256" key="1">
    <source>
        <dbReference type="SAM" id="Coils"/>
    </source>
</evidence>
<dbReference type="GO" id="GO:0016747">
    <property type="term" value="F:acyltransferase activity, transferring groups other than amino-acyl groups"/>
    <property type="evidence" value="ECO:0007669"/>
    <property type="project" value="InterPro"/>
</dbReference>
<feature type="transmembrane region" description="Helical" evidence="3">
    <location>
        <begin position="153"/>
        <end position="175"/>
    </location>
</feature>
<feature type="transmembrane region" description="Helical" evidence="3">
    <location>
        <begin position="296"/>
        <end position="312"/>
    </location>
</feature>
<feature type="transmembrane region" description="Helical" evidence="3">
    <location>
        <begin position="79"/>
        <end position="98"/>
    </location>
</feature>
<dbReference type="InterPro" id="IPR002656">
    <property type="entry name" value="Acyl_transf_3_dom"/>
</dbReference>
<proteinExistence type="predicted"/>
<keyword evidence="5" id="KW-0012">Acyltransferase</keyword>
<name>A0A844GI66_9FIRM</name>
<feature type="transmembrane region" description="Helical" evidence="3">
    <location>
        <begin position="238"/>
        <end position="258"/>
    </location>
</feature>
<dbReference type="RefSeq" id="WP_154780084.1">
    <property type="nucleotide sequence ID" value="NZ_WMBC01000004.1"/>
</dbReference>
<feature type="coiled-coil region" evidence="1">
    <location>
        <begin position="340"/>
        <end position="367"/>
    </location>
</feature>
<feature type="transmembrane region" description="Helical" evidence="3">
    <location>
        <begin position="113"/>
        <end position="146"/>
    </location>
</feature>
<sequence>MKFKADRAAVPYSYLIDNIKVLLIFLVVFNHIIAFNLVKVDMVVRYIWYGITIFHMPAFVFISGYLSKKPQNVLKNVKNLLIPYILGYSLTCYSQIWLGKSVDYEILRPTGTVMWYVLALFAYRLTIEAMGKIRFIVPLSIIFALWAGTRPEFTTFLSASRIVVFFPFFAAGYLWKSEYITAVRKFKGKWVLVPISAVLLWAIPNYMITNGMGIAIFRANHRYQLCGLTDQEGIVIRLLMYLVSFIVIYTFLALMPDIKLPLTYIGRHTMGIYLFHYPIMIIMNGLYLLRLPQLTNVWALLGVSLVFILVLGSLPVDWLYTGVINIIAFILFKTDKTVRDEGLEEEYDSDENKYEILRQRRKAIEELAATLEPDKDHVGSADPEVEGTQETTEKNEGSSRVAGYEMDIEEDNLDDVSEEPLKEEERELTLEELMEELEAATRKAENSNLQKREKTGQYPADDQ</sequence>
<evidence type="ECO:0000313" key="5">
    <source>
        <dbReference type="EMBL" id="MTD60919.1"/>
    </source>
</evidence>
<reference evidence="5 6" key="1">
    <citation type="submission" date="2019-11" db="EMBL/GenBank/DDBJ databases">
        <title>Draft genome sequence of Blautia luti DSM 14534T, isolated from human stool.</title>
        <authorList>
            <person name="Ortiz R."/>
            <person name="Melis-Arcos F."/>
            <person name="Covarrubias P."/>
            <person name="Cardenas J.P."/>
            <person name="Perez-Donoso J."/>
            <person name="Almonacid D."/>
        </authorList>
    </citation>
    <scope>NUCLEOTIDE SEQUENCE [LARGE SCALE GENOMIC DNA]</scope>
    <source>
        <strain evidence="5 6">DSM 14534</strain>
    </source>
</reference>
<feature type="region of interest" description="Disordered" evidence="2">
    <location>
        <begin position="371"/>
        <end position="463"/>
    </location>
</feature>
<evidence type="ECO:0000256" key="2">
    <source>
        <dbReference type="SAM" id="MobiDB-lite"/>
    </source>
</evidence>
<organism evidence="5 6">
    <name type="scientific">Blautia luti DSM 14534 = JCM 17040</name>
    <dbReference type="NCBI Taxonomy" id="649762"/>
    <lineage>
        <taxon>Bacteria</taxon>
        <taxon>Bacillati</taxon>
        <taxon>Bacillota</taxon>
        <taxon>Clostridia</taxon>
        <taxon>Lachnospirales</taxon>
        <taxon>Lachnospiraceae</taxon>
        <taxon>Blautia</taxon>
    </lineage>
</organism>
<protein>
    <submittedName>
        <fullName evidence="5">Acyltransferase family protein</fullName>
    </submittedName>
</protein>
<feature type="domain" description="Acyltransferase 3" evidence="4">
    <location>
        <begin position="16"/>
        <end position="309"/>
    </location>
</feature>
<feature type="transmembrane region" description="Helical" evidence="3">
    <location>
        <begin position="46"/>
        <end position="67"/>
    </location>
</feature>
<feature type="compositionally biased region" description="Basic and acidic residues" evidence="2">
    <location>
        <begin position="439"/>
        <end position="455"/>
    </location>
</feature>
<keyword evidence="3" id="KW-0812">Transmembrane</keyword>
<accession>A0A844GI66</accession>
<feature type="transmembrane region" description="Helical" evidence="3">
    <location>
        <begin position="195"/>
        <end position="217"/>
    </location>
</feature>
<gene>
    <name evidence="5" type="ORF">GKZ57_06445</name>
</gene>
<feature type="transmembrane region" description="Helical" evidence="3">
    <location>
        <begin position="21"/>
        <end position="40"/>
    </location>
</feature>
<evidence type="ECO:0000256" key="3">
    <source>
        <dbReference type="SAM" id="Phobius"/>
    </source>
</evidence>
<dbReference type="PANTHER" id="PTHR37312">
    <property type="entry name" value="MEMBRANE-BOUND ACYLTRANSFERASE YKRP-RELATED"/>
    <property type="match status" value="1"/>
</dbReference>
<keyword evidence="3" id="KW-0472">Membrane</keyword>
<dbReference type="EMBL" id="WMBC01000004">
    <property type="protein sequence ID" value="MTD60919.1"/>
    <property type="molecule type" value="Genomic_DNA"/>
</dbReference>
<dbReference type="Pfam" id="PF01757">
    <property type="entry name" value="Acyl_transf_3"/>
    <property type="match status" value="1"/>
</dbReference>
<dbReference type="InterPro" id="IPR052734">
    <property type="entry name" value="Nod_factor_acetyltransferase"/>
</dbReference>
<keyword evidence="5" id="KW-0808">Transferase</keyword>
<evidence type="ECO:0000259" key="4">
    <source>
        <dbReference type="Pfam" id="PF01757"/>
    </source>
</evidence>
<evidence type="ECO:0000313" key="6">
    <source>
        <dbReference type="Proteomes" id="UP000437824"/>
    </source>
</evidence>
<keyword evidence="3" id="KW-1133">Transmembrane helix</keyword>
<feature type="compositionally biased region" description="Acidic residues" evidence="2">
    <location>
        <begin position="406"/>
        <end position="418"/>
    </location>
</feature>
<comment type="caution">
    <text evidence="5">The sequence shown here is derived from an EMBL/GenBank/DDBJ whole genome shotgun (WGS) entry which is preliminary data.</text>
</comment>